<feature type="region of interest" description="Disordered" evidence="1">
    <location>
        <begin position="78"/>
        <end position="109"/>
    </location>
</feature>
<keyword evidence="2" id="KW-1185">Reference proteome</keyword>
<evidence type="ECO:0000256" key="1">
    <source>
        <dbReference type="SAM" id="MobiDB-lite"/>
    </source>
</evidence>
<accession>A0A914I7H4</accession>
<proteinExistence type="predicted"/>
<protein>
    <submittedName>
        <fullName evidence="3">Uncharacterized protein</fullName>
    </submittedName>
</protein>
<organism evidence="2 3">
    <name type="scientific">Globodera rostochiensis</name>
    <name type="common">Golden nematode worm</name>
    <name type="synonym">Heterodera rostochiensis</name>
    <dbReference type="NCBI Taxonomy" id="31243"/>
    <lineage>
        <taxon>Eukaryota</taxon>
        <taxon>Metazoa</taxon>
        <taxon>Ecdysozoa</taxon>
        <taxon>Nematoda</taxon>
        <taxon>Chromadorea</taxon>
        <taxon>Rhabditida</taxon>
        <taxon>Tylenchina</taxon>
        <taxon>Tylenchomorpha</taxon>
        <taxon>Tylenchoidea</taxon>
        <taxon>Heteroderidae</taxon>
        <taxon>Heteroderinae</taxon>
        <taxon>Globodera</taxon>
    </lineage>
</organism>
<evidence type="ECO:0000313" key="3">
    <source>
        <dbReference type="WBParaSite" id="Gr19_v10_g7623.t1"/>
    </source>
</evidence>
<dbReference type="Proteomes" id="UP000887572">
    <property type="component" value="Unplaced"/>
</dbReference>
<dbReference type="AlphaFoldDB" id="A0A914I7H4"/>
<dbReference type="WBParaSite" id="Gr19_v10_g7623.t1">
    <property type="protein sequence ID" value="Gr19_v10_g7623.t1"/>
    <property type="gene ID" value="Gr19_v10_g7623"/>
</dbReference>
<evidence type="ECO:0000313" key="2">
    <source>
        <dbReference type="Proteomes" id="UP000887572"/>
    </source>
</evidence>
<name>A0A914I7H4_GLORO</name>
<sequence>MLMKPRQTAGNKHKYFRAETVVAKSRHISTLCWGLWHLIGKGIELHDDVQNHKRQVQKSDQPQIIQFMPPPLFCRLGGGPKRPEAFPRSAKVRFSQRLPSRPPPNPAFR</sequence>
<feature type="compositionally biased region" description="Pro residues" evidence="1">
    <location>
        <begin position="100"/>
        <end position="109"/>
    </location>
</feature>
<reference evidence="3" key="1">
    <citation type="submission" date="2022-11" db="UniProtKB">
        <authorList>
            <consortium name="WormBaseParasite"/>
        </authorList>
    </citation>
    <scope>IDENTIFICATION</scope>
</reference>